<reference evidence="1" key="1">
    <citation type="submission" date="2021-02" db="EMBL/GenBank/DDBJ databases">
        <title>First Annotated Genome of the Yellow-green Alga Tribonema minus.</title>
        <authorList>
            <person name="Mahan K.M."/>
        </authorList>
    </citation>
    <scope>NUCLEOTIDE SEQUENCE</scope>
    <source>
        <strain evidence="1">UTEX B ZZ1240</strain>
    </source>
</reference>
<proteinExistence type="predicted"/>
<dbReference type="EMBL" id="JAFCMP010000112">
    <property type="protein sequence ID" value="KAG5186349.1"/>
    <property type="molecule type" value="Genomic_DNA"/>
</dbReference>
<dbReference type="Proteomes" id="UP000664859">
    <property type="component" value="Unassembled WGS sequence"/>
</dbReference>
<protein>
    <submittedName>
        <fullName evidence="1">Uncharacterized protein</fullName>
    </submittedName>
</protein>
<sequence length="421" mass="45473">MQIVPGEVTDVELYGGATGSISQCTVIDAEGPFIYSWSDGNGEADRNNLRAGVYVLTVTDQSTEGTAEFSYTVRENGPLTVDTPGTITNSAFRSKTGSIGPAQVSGGSSLYTFAWRDDASLTSSTRSDLAKGTYVLIIDDTIGSTQLLYEYIVEDFEPLSIVKAGFVTQNQVYGGTTASIADSEFGGGNGNYQVTWADDESIDTHGRADLGSGEYTLVLRDTCGSAPVTFTFTVEDPEPITVVKQGIVQPSFGNAIGSVGFAQIQGGNGHYIFRWSDNAAIFTANRTDLEEGEYTMYITDTAEAMECAVDYVVPKYDEIKVFPGATKPTIGLGSSNGIIFASTVTGGSGLFEYIWGDMEDSVEMTFRQGLTYGHYVLNIIDTETGQTVAANFSIKQQKKPDQIRYGRRIPSYSREYVHHID</sequence>
<dbReference type="AlphaFoldDB" id="A0A835ZA43"/>
<organism evidence="1 2">
    <name type="scientific">Tribonema minus</name>
    <dbReference type="NCBI Taxonomy" id="303371"/>
    <lineage>
        <taxon>Eukaryota</taxon>
        <taxon>Sar</taxon>
        <taxon>Stramenopiles</taxon>
        <taxon>Ochrophyta</taxon>
        <taxon>PX clade</taxon>
        <taxon>Xanthophyceae</taxon>
        <taxon>Tribonematales</taxon>
        <taxon>Tribonemataceae</taxon>
        <taxon>Tribonema</taxon>
    </lineage>
</organism>
<comment type="caution">
    <text evidence="1">The sequence shown here is derived from an EMBL/GenBank/DDBJ whole genome shotgun (WGS) entry which is preliminary data.</text>
</comment>
<accession>A0A835ZA43</accession>
<evidence type="ECO:0000313" key="1">
    <source>
        <dbReference type="EMBL" id="KAG5186349.1"/>
    </source>
</evidence>
<keyword evidence="2" id="KW-1185">Reference proteome</keyword>
<gene>
    <name evidence="1" type="ORF">JKP88DRAFT_272632</name>
</gene>
<evidence type="ECO:0000313" key="2">
    <source>
        <dbReference type="Proteomes" id="UP000664859"/>
    </source>
</evidence>
<name>A0A835ZA43_9STRA</name>